<evidence type="ECO:0000256" key="2">
    <source>
        <dbReference type="ARBA" id="ARBA00023002"/>
    </source>
</evidence>
<dbReference type="Pfam" id="PF00465">
    <property type="entry name" value="Fe-ADH"/>
    <property type="match status" value="1"/>
</dbReference>
<dbReference type="InterPro" id="IPR056798">
    <property type="entry name" value="ADH_Fe_C"/>
</dbReference>
<dbReference type="SUPFAM" id="SSF56796">
    <property type="entry name" value="Dehydroquinate synthase-like"/>
    <property type="match status" value="1"/>
</dbReference>
<dbReference type="InterPro" id="IPR001670">
    <property type="entry name" value="ADH_Fe/GldA"/>
</dbReference>
<evidence type="ECO:0000256" key="3">
    <source>
        <dbReference type="ARBA" id="ARBA00023027"/>
    </source>
</evidence>
<comment type="similarity">
    <text evidence="1">Belongs to the iron-containing alcohol dehydrogenase family.</text>
</comment>
<evidence type="ECO:0000259" key="5">
    <source>
        <dbReference type="Pfam" id="PF25137"/>
    </source>
</evidence>
<name>E1RHM3_METP4</name>
<reference evidence="6 7" key="1">
    <citation type="journal article" date="2010" name="Stand. Genomic Sci.">
        <title>Complete genome sequence of Methanoplanus petrolearius type strain (SEBR 4847).</title>
        <authorList>
            <person name="Brambilla E."/>
            <person name="Djao O.D."/>
            <person name="Daligault H."/>
            <person name="Lapidus A."/>
            <person name="Lucas S."/>
            <person name="Hammon N."/>
            <person name="Nolan M."/>
            <person name="Tice H."/>
            <person name="Cheng J.F."/>
            <person name="Han C."/>
            <person name="Tapia R."/>
            <person name="Goodwin L."/>
            <person name="Pitluck S."/>
            <person name="Liolios K."/>
            <person name="Ivanova N."/>
            <person name="Mavromatis K."/>
            <person name="Mikhailova N."/>
            <person name="Pati A."/>
            <person name="Chen A."/>
            <person name="Palaniappan K."/>
            <person name="Land M."/>
            <person name="Hauser L."/>
            <person name="Chang Y.J."/>
            <person name="Jeffries C.D."/>
            <person name="Rohde M."/>
            <person name="Spring S."/>
            <person name="Sikorski J."/>
            <person name="Goker M."/>
            <person name="Woyke T."/>
            <person name="Bristow J."/>
            <person name="Eisen J.A."/>
            <person name="Markowitz V."/>
            <person name="Hugenholtz P."/>
            <person name="Kyrpides N.C."/>
            <person name="Klenk H.P."/>
        </authorList>
    </citation>
    <scope>NUCLEOTIDE SEQUENCE [LARGE SCALE GENOMIC DNA]</scope>
    <source>
        <strain evidence="7">DSM 11571 / OCM 486 / SEBR 4847</strain>
    </source>
</reference>
<dbReference type="HOGENOM" id="CLU_007207_0_0_2"/>
<feature type="domain" description="Alcohol dehydrogenase iron-type/glycerol dehydrogenase GldA" evidence="4">
    <location>
        <begin position="15"/>
        <end position="181"/>
    </location>
</feature>
<evidence type="ECO:0000256" key="1">
    <source>
        <dbReference type="ARBA" id="ARBA00007358"/>
    </source>
</evidence>
<dbReference type="OrthoDB" id="57329at2157"/>
<dbReference type="Pfam" id="PF25137">
    <property type="entry name" value="ADH_Fe_C"/>
    <property type="match status" value="1"/>
</dbReference>
<dbReference type="PANTHER" id="PTHR11496:SF102">
    <property type="entry name" value="ALCOHOL DEHYDROGENASE 4"/>
    <property type="match status" value="1"/>
</dbReference>
<sequence length="385" mass="41971">MTGYNRDVRKFVSPEFITGIGARKFAGRYSSNFNLKKVLLVTDSCVRRCRWISPITDSLCDNGIDYEVFSSITENPSVDEVMDGSRAFRDSGCEGIVAVGGGSVLDCAKGIGIIAENSGHISEYIGIDMIRNPMPPLICIPSTAGSSADVSQYAVISDREQRTKNLIISKSLVPDLSLIDPEPLSTLPGDIARSSAMDALIHAMEGYCSNGSSPVTDMFAMNSIEMIAENIAPDYWNDPDRRFKIMIASLYAGLCFSNAGLGLVHSMAHALGGWTGMNHGLASFIVLRDVIQYNMEAAPGRYRKIAGFIGTDTEKLPDDSSVPDIIGDGMMEMFGYDERPPLSGLGVLREDIPELVQRTMNDPCIATNPRLPRKNDVEELYLNLL</sequence>
<dbReference type="InterPro" id="IPR039697">
    <property type="entry name" value="Alcohol_dehydrogenase_Fe"/>
</dbReference>
<keyword evidence="2" id="KW-0560">Oxidoreductase</keyword>
<dbReference type="Gene3D" id="3.40.50.1970">
    <property type="match status" value="1"/>
</dbReference>
<dbReference type="KEGG" id="mpi:Mpet_0558"/>
<keyword evidence="3" id="KW-0520">NAD</keyword>
<dbReference type="PANTHER" id="PTHR11496">
    <property type="entry name" value="ALCOHOL DEHYDROGENASE"/>
    <property type="match status" value="1"/>
</dbReference>
<feature type="domain" description="Fe-containing alcohol dehydrogenase-like C-terminal" evidence="5">
    <location>
        <begin position="195"/>
        <end position="382"/>
    </location>
</feature>
<dbReference type="GeneID" id="9743006"/>
<evidence type="ECO:0000313" key="6">
    <source>
        <dbReference type="EMBL" id="ADN35332.1"/>
    </source>
</evidence>
<protein>
    <submittedName>
        <fullName evidence="6">Iron-containing alcohol dehydrogenase</fullName>
    </submittedName>
</protein>
<dbReference type="CDD" id="cd17814">
    <property type="entry name" value="Fe-ADH-like"/>
    <property type="match status" value="1"/>
</dbReference>
<dbReference type="FunFam" id="3.40.50.1970:FF:000003">
    <property type="entry name" value="Alcohol dehydrogenase, iron-containing"/>
    <property type="match status" value="1"/>
</dbReference>
<gene>
    <name evidence="6" type="ordered locus">Mpet_0558</name>
</gene>
<dbReference type="Proteomes" id="UP000006565">
    <property type="component" value="Chromosome"/>
</dbReference>
<proteinExistence type="inferred from homology"/>
<dbReference type="GO" id="GO:0004022">
    <property type="term" value="F:alcohol dehydrogenase (NAD+) activity"/>
    <property type="evidence" value="ECO:0007669"/>
    <property type="project" value="TreeGrafter"/>
</dbReference>
<dbReference type="AlphaFoldDB" id="E1RHM3"/>
<organism evidence="6 7">
    <name type="scientific">Methanolacinia petrolearia (strain DSM 11571 / OCM 486 / SEBR 4847)</name>
    <name type="common">Methanoplanus petrolearius</name>
    <dbReference type="NCBI Taxonomy" id="679926"/>
    <lineage>
        <taxon>Archaea</taxon>
        <taxon>Methanobacteriati</taxon>
        <taxon>Methanobacteriota</taxon>
        <taxon>Stenosarchaea group</taxon>
        <taxon>Methanomicrobia</taxon>
        <taxon>Methanomicrobiales</taxon>
        <taxon>Methanomicrobiaceae</taxon>
        <taxon>Methanolacinia</taxon>
    </lineage>
</organism>
<accession>E1RHM3</accession>
<dbReference type="EMBL" id="CP002117">
    <property type="protein sequence ID" value="ADN35332.1"/>
    <property type="molecule type" value="Genomic_DNA"/>
</dbReference>
<keyword evidence="7" id="KW-1185">Reference proteome</keyword>
<dbReference type="eggNOG" id="arCOG00984">
    <property type="taxonomic scope" value="Archaea"/>
</dbReference>
<dbReference type="Gene3D" id="1.20.1090.10">
    <property type="entry name" value="Dehydroquinate synthase-like - alpha domain"/>
    <property type="match status" value="1"/>
</dbReference>
<dbReference type="PROSITE" id="PS00060">
    <property type="entry name" value="ADH_IRON_2"/>
    <property type="match status" value="1"/>
</dbReference>
<dbReference type="InterPro" id="IPR018211">
    <property type="entry name" value="ADH_Fe_CS"/>
</dbReference>
<evidence type="ECO:0000259" key="4">
    <source>
        <dbReference type="Pfam" id="PF00465"/>
    </source>
</evidence>
<dbReference type="STRING" id="679926.Mpet_0558"/>
<dbReference type="RefSeq" id="WP_013328510.1">
    <property type="nucleotide sequence ID" value="NC_014507.1"/>
</dbReference>
<dbReference type="GO" id="GO:0046872">
    <property type="term" value="F:metal ion binding"/>
    <property type="evidence" value="ECO:0007669"/>
    <property type="project" value="InterPro"/>
</dbReference>
<evidence type="ECO:0000313" key="7">
    <source>
        <dbReference type="Proteomes" id="UP000006565"/>
    </source>
</evidence>